<evidence type="ECO:0000256" key="5">
    <source>
        <dbReference type="ARBA" id="ARBA00023136"/>
    </source>
</evidence>
<sequence length="370" mass="42111">MKTGIIMEIDDVFLTLLTPEGEFLRANRQNHPYALGEEIHFFPVESGNPFKAIDIFKNIFKLKTVWAVMAAIIIFLSTCVPIYQNNKAYAYMSIDINPSIELGVNKKMQVIELYGYNKAGKQVISQLKNWNKKDVSGLTKVILAEMKNAGYINNNEHVIISTVRTKKPEENVEKELQKNMDKIKATVDSQHLELTVLTATEKELDKAHQLGITAGKYQENKIQSANLEKNKEKEKEKAFENKNKPVEKAVPSDHSQAIPPGQLKKQQENNSIQNEKKAETVGSGDRNRWGGNSMPPGQLKKMEEESIKQFYQKENSNENQEYQNNERDMGENYGKRNGNDNGKHNGNDNKKYKNNGKSNGNNNGKQKYKN</sequence>
<evidence type="ECO:0000256" key="1">
    <source>
        <dbReference type="ARBA" id="ARBA00004162"/>
    </source>
</evidence>
<keyword evidence="2" id="KW-1003">Cell membrane</keyword>
<dbReference type="PROSITE" id="PS51849">
    <property type="entry name" value="RSGI_N"/>
    <property type="match status" value="1"/>
</dbReference>
<dbReference type="Pfam" id="PF12791">
    <property type="entry name" value="RsgI_N"/>
    <property type="match status" value="1"/>
</dbReference>
<evidence type="ECO:0000256" key="2">
    <source>
        <dbReference type="ARBA" id="ARBA00022475"/>
    </source>
</evidence>
<dbReference type="InterPro" id="IPR055431">
    <property type="entry name" value="RsgI_M"/>
</dbReference>
<accession>A0ABM9ES76</accession>
<dbReference type="Proteomes" id="UP000838308">
    <property type="component" value="Unassembled WGS sequence"/>
</dbReference>
<evidence type="ECO:0000256" key="6">
    <source>
        <dbReference type="SAM" id="MobiDB-lite"/>
    </source>
</evidence>
<feature type="compositionally biased region" description="Basic and acidic residues" evidence="6">
    <location>
        <begin position="228"/>
        <end position="251"/>
    </location>
</feature>
<evidence type="ECO:0000313" key="9">
    <source>
        <dbReference type="EMBL" id="CAH2715489.1"/>
    </source>
</evidence>
<proteinExistence type="predicted"/>
<evidence type="ECO:0000259" key="8">
    <source>
        <dbReference type="PROSITE" id="PS51849"/>
    </source>
</evidence>
<feature type="transmembrane region" description="Helical" evidence="7">
    <location>
        <begin position="65"/>
        <end position="83"/>
    </location>
</feature>
<comment type="subcellular location">
    <subcellularLocation>
        <location evidence="1">Cell membrane</location>
        <topology evidence="1">Single-pass membrane protein</topology>
    </subcellularLocation>
</comment>
<name>A0ABM9ES76_9BACI</name>
<dbReference type="InterPro" id="IPR024449">
    <property type="entry name" value="Anti-sigma_RsgI_N"/>
</dbReference>
<dbReference type="EMBL" id="CALBWS010000017">
    <property type="protein sequence ID" value="CAH2715489.1"/>
    <property type="molecule type" value="Genomic_DNA"/>
</dbReference>
<feature type="region of interest" description="Disordered" evidence="6">
    <location>
        <begin position="225"/>
        <end position="370"/>
    </location>
</feature>
<feature type="compositionally biased region" description="Basic and acidic residues" evidence="6">
    <location>
        <begin position="324"/>
        <end position="351"/>
    </location>
</feature>
<evidence type="ECO:0000313" key="10">
    <source>
        <dbReference type="Proteomes" id="UP000838308"/>
    </source>
</evidence>
<keyword evidence="4 7" id="KW-1133">Transmembrane helix</keyword>
<reference evidence="9" key="1">
    <citation type="submission" date="2022-04" db="EMBL/GenBank/DDBJ databases">
        <authorList>
            <person name="Criscuolo A."/>
        </authorList>
    </citation>
    <scope>NUCLEOTIDE SEQUENCE</scope>
    <source>
        <strain evidence="9">CIP111895</strain>
    </source>
</reference>
<keyword evidence="10" id="KW-1185">Reference proteome</keyword>
<keyword evidence="3 7" id="KW-0812">Transmembrane</keyword>
<evidence type="ECO:0000256" key="7">
    <source>
        <dbReference type="SAM" id="Phobius"/>
    </source>
</evidence>
<evidence type="ECO:0000256" key="4">
    <source>
        <dbReference type="ARBA" id="ARBA00022989"/>
    </source>
</evidence>
<feature type="domain" description="RsgI N-terminal anti-sigma" evidence="8">
    <location>
        <begin position="2"/>
        <end position="50"/>
    </location>
</feature>
<keyword evidence="5 7" id="KW-0472">Membrane</keyword>
<comment type="caution">
    <text evidence="9">The sequence shown here is derived from an EMBL/GenBank/DDBJ whole genome shotgun (WGS) entry which is preliminary data.</text>
</comment>
<feature type="compositionally biased region" description="Low complexity" evidence="6">
    <location>
        <begin position="355"/>
        <end position="370"/>
    </location>
</feature>
<organism evidence="9 10">
    <name type="scientific">Neobacillus rhizosphaerae</name>
    <dbReference type="NCBI Taxonomy" id="2880965"/>
    <lineage>
        <taxon>Bacteria</taxon>
        <taxon>Bacillati</taxon>
        <taxon>Bacillota</taxon>
        <taxon>Bacilli</taxon>
        <taxon>Bacillales</taxon>
        <taxon>Bacillaceae</taxon>
        <taxon>Neobacillus</taxon>
    </lineage>
</organism>
<dbReference type="RefSeq" id="WP_248735771.1">
    <property type="nucleotide sequence ID" value="NZ_CALBWS010000017.1"/>
</dbReference>
<gene>
    <name evidence="9" type="ORF">BACCIP111895_02673</name>
</gene>
<protein>
    <recommendedName>
        <fullName evidence="8">RsgI N-terminal anti-sigma domain-containing protein</fullName>
    </recommendedName>
</protein>
<dbReference type="Pfam" id="PF23750">
    <property type="entry name" value="RsgI_M"/>
    <property type="match status" value="1"/>
</dbReference>
<evidence type="ECO:0000256" key="3">
    <source>
        <dbReference type="ARBA" id="ARBA00022692"/>
    </source>
</evidence>
<feature type="compositionally biased region" description="Low complexity" evidence="6">
    <location>
        <begin position="312"/>
        <end position="323"/>
    </location>
</feature>